<gene>
    <name evidence="2" type="ORF">L3X38_000453</name>
</gene>
<evidence type="ECO:0000313" key="2">
    <source>
        <dbReference type="EMBL" id="KAI5347566.1"/>
    </source>
</evidence>
<dbReference type="EMBL" id="JAJFAZ020000001">
    <property type="protein sequence ID" value="KAI5347566.1"/>
    <property type="molecule type" value="Genomic_DNA"/>
</dbReference>
<dbReference type="Proteomes" id="UP001054821">
    <property type="component" value="Chromosome 1"/>
</dbReference>
<comment type="caution">
    <text evidence="2">The sequence shown here is derived from an EMBL/GenBank/DDBJ whole genome shotgun (WGS) entry which is preliminary data.</text>
</comment>
<name>A0AAD4WSJ2_PRUDU</name>
<dbReference type="AlphaFoldDB" id="A0AAD4WSJ2"/>
<keyword evidence="3" id="KW-1185">Reference proteome</keyword>
<organism evidence="2 3">
    <name type="scientific">Prunus dulcis</name>
    <name type="common">Almond</name>
    <name type="synonym">Amygdalus dulcis</name>
    <dbReference type="NCBI Taxonomy" id="3755"/>
    <lineage>
        <taxon>Eukaryota</taxon>
        <taxon>Viridiplantae</taxon>
        <taxon>Streptophyta</taxon>
        <taxon>Embryophyta</taxon>
        <taxon>Tracheophyta</taxon>
        <taxon>Spermatophyta</taxon>
        <taxon>Magnoliopsida</taxon>
        <taxon>eudicotyledons</taxon>
        <taxon>Gunneridae</taxon>
        <taxon>Pentapetalae</taxon>
        <taxon>rosids</taxon>
        <taxon>fabids</taxon>
        <taxon>Rosales</taxon>
        <taxon>Rosaceae</taxon>
        <taxon>Amygdaloideae</taxon>
        <taxon>Amygdaleae</taxon>
        <taxon>Prunus</taxon>
    </lineage>
</organism>
<sequence length="91" mass="9974">MASSFIFSSLSTTNNRTIIHNHANPPPAIPTPTPHQPYPPPPLTNHTVRGPVVHDRARDIDGQRCHPDVLSAAPMYTNPSTLAMVELSSWE</sequence>
<protein>
    <submittedName>
        <fullName evidence="2">Uncharacterized protein</fullName>
    </submittedName>
</protein>
<proteinExistence type="predicted"/>
<feature type="compositionally biased region" description="Pro residues" evidence="1">
    <location>
        <begin position="24"/>
        <end position="43"/>
    </location>
</feature>
<evidence type="ECO:0000313" key="3">
    <source>
        <dbReference type="Proteomes" id="UP001054821"/>
    </source>
</evidence>
<accession>A0AAD4WSJ2</accession>
<reference evidence="2 3" key="1">
    <citation type="journal article" date="2022" name="G3 (Bethesda)">
        <title>Whole-genome sequence and methylome profiling of the almond [Prunus dulcis (Mill.) D.A. Webb] cultivar 'Nonpareil'.</title>
        <authorList>
            <person name="D'Amico-Willman K.M."/>
            <person name="Ouma W.Z."/>
            <person name="Meulia T."/>
            <person name="Sideli G.M."/>
            <person name="Gradziel T.M."/>
            <person name="Fresnedo-Ramirez J."/>
        </authorList>
    </citation>
    <scope>NUCLEOTIDE SEQUENCE [LARGE SCALE GENOMIC DNA]</scope>
    <source>
        <strain evidence="2">Clone GOH B32 T37-40</strain>
    </source>
</reference>
<feature type="region of interest" description="Disordered" evidence="1">
    <location>
        <begin position="17"/>
        <end position="51"/>
    </location>
</feature>
<evidence type="ECO:0000256" key="1">
    <source>
        <dbReference type="SAM" id="MobiDB-lite"/>
    </source>
</evidence>